<dbReference type="InterPro" id="IPR044911">
    <property type="entry name" value="V-type_ATPase_csu/dsu_dom_3"/>
</dbReference>
<dbReference type="Pfam" id="PF01992">
    <property type="entry name" value="vATP-synt_AC39"/>
    <property type="match status" value="1"/>
</dbReference>
<keyword evidence="2" id="KW-0406">Ion transport</keyword>
<dbReference type="OrthoDB" id="9816136at2"/>
<dbReference type="InterPro" id="IPR050873">
    <property type="entry name" value="V-ATPase_V0D/AC39_subunit"/>
</dbReference>
<dbReference type="RefSeq" id="WP_074731289.1">
    <property type="nucleotide sequence ID" value="NZ_FNYK01000005.1"/>
</dbReference>
<dbReference type="InterPro" id="IPR002843">
    <property type="entry name" value="ATPase_V0-cplx_csu/dsu"/>
</dbReference>
<dbReference type="EMBL" id="FNYK01000005">
    <property type="protein sequence ID" value="SEI47912.1"/>
    <property type="molecule type" value="Genomic_DNA"/>
</dbReference>
<dbReference type="Proteomes" id="UP000183028">
    <property type="component" value="Unassembled WGS sequence"/>
</dbReference>
<reference evidence="4" key="1">
    <citation type="submission" date="2016-10" db="EMBL/GenBank/DDBJ databases">
        <authorList>
            <person name="Varghese N."/>
        </authorList>
    </citation>
    <scope>NUCLEOTIDE SEQUENCE [LARGE SCALE GENOMIC DNA]</scope>
    <source>
        <strain evidence="4">DSM 20406</strain>
    </source>
</reference>
<dbReference type="STRING" id="322505.SAMN04487836_1059"/>
<keyword evidence="4" id="KW-1185">Reference proteome</keyword>
<dbReference type="eggNOG" id="COG1527">
    <property type="taxonomic scope" value="Bacteria"/>
</dbReference>
<dbReference type="PANTHER" id="PTHR38682">
    <property type="entry name" value="V-TYPE ATP SYNTHASE SUBUNIT C"/>
    <property type="match status" value="1"/>
</dbReference>
<gene>
    <name evidence="3" type="ORF">SAMN04487834_100575</name>
</gene>
<dbReference type="AlphaFoldDB" id="A0A1H6R9P5"/>
<dbReference type="SUPFAM" id="SSF103486">
    <property type="entry name" value="V-type ATP synthase subunit C"/>
    <property type="match status" value="1"/>
</dbReference>
<keyword evidence="1" id="KW-0813">Transport</keyword>
<accession>A0A1H6R9P5</accession>
<organism evidence="3 4">
    <name type="scientific">Sharpea azabuensis</name>
    <dbReference type="NCBI Taxonomy" id="322505"/>
    <lineage>
        <taxon>Bacteria</taxon>
        <taxon>Bacillati</taxon>
        <taxon>Bacillota</taxon>
        <taxon>Erysipelotrichia</taxon>
        <taxon>Erysipelotrichales</taxon>
        <taxon>Coprobacillaceae</taxon>
        <taxon>Sharpea</taxon>
    </lineage>
</organism>
<protein>
    <submittedName>
        <fullName evidence="3">V/A-type H+-transporting ATPase subunit C</fullName>
    </submittedName>
</protein>
<dbReference type="Gene3D" id="1.10.132.50">
    <property type="entry name" value="ATP synthase (C/AC39) subunit, domain 3"/>
    <property type="match status" value="3"/>
</dbReference>
<evidence type="ECO:0000256" key="2">
    <source>
        <dbReference type="ARBA" id="ARBA00023065"/>
    </source>
</evidence>
<sequence length="344" mass="39803">MAFASNAILAKARSMYGGHLTSSDYEALLSLKSVSEVVNYLKNNTAYSSVLGDIRENDVHRGQLEALLSEESFMRISRLARYGVGKERGFYMLNIMGREINILLHVLRLINADRLEDLKVILPSYLKGYTTFDINGLLNVHNIDDLMKLIEKTDYAKVISSCLPERGKRINVNKIELELKRAYYDHYEETVKSLYKGKTQQELLKMLDTSVELDNITKIYRLKKYFNASPVDITELLLLDHTRISKRMMKELINAKDADDMLAKLSTSAYKIDVGDHDYVYIEYYTQRIEYNLAKKYMMFSTSAPLVFMTYVIVHNLEIENLKHIVEGVRYNQDADSIRKLIIQ</sequence>
<evidence type="ECO:0000313" key="3">
    <source>
        <dbReference type="EMBL" id="SEI47912.1"/>
    </source>
</evidence>
<dbReference type="PANTHER" id="PTHR38682:SF1">
    <property type="entry name" value="V-TYPE ATP SYNTHASE SUBUNIT C"/>
    <property type="match status" value="1"/>
</dbReference>
<dbReference type="InterPro" id="IPR036079">
    <property type="entry name" value="ATPase_csu/dsu_sf"/>
</dbReference>
<evidence type="ECO:0000313" key="4">
    <source>
        <dbReference type="Proteomes" id="UP000183028"/>
    </source>
</evidence>
<evidence type="ECO:0000256" key="1">
    <source>
        <dbReference type="ARBA" id="ARBA00022448"/>
    </source>
</evidence>
<proteinExistence type="predicted"/>
<name>A0A1H6R9P5_9FIRM</name>
<dbReference type="GO" id="GO:0046961">
    <property type="term" value="F:proton-transporting ATPase activity, rotational mechanism"/>
    <property type="evidence" value="ECO:0007669"/>
    <property type="project" value="InterPro"/>
</dbReference>